<feature type="non-terminal residue" evidence="2">
    <location>
        <position position="1"/>
    </location>
</feature>
<sequence>CPGTRADRRPGTGDTGDRHAATGGRIREWTERDDPRRPRSSAPTIARGDWRPRST</sequence>
<feature type="compositionally biased region" description="Basic and acidic residues" evidence="1">
    <location>
        <begin position="1"/>
        <end position="37"/>
    </location>
</feature>
<dbReference type="EMBL" id="CADCWK010000379">
    <property type="protein sequence ID" value="CAA9575762.1"/>
    <property type="molecule type" value="Genomic_DNA"/>
</dbReference>
<evidence type="ECO:0000313" key="2">
    <source>
        <dbReference type="EMBL" id="CAA9575762.1"/>
    </source>
</evidence>
<protein>
    <submittedName>
        <fullName evidence="2">Uncharacterized protein</fullName>
    </submittedName>
</protein>
<gene>
    <name evidence="2" type="ORF">AVDCRST_MAG33-3033</name>
</gene>
<feature type="region of interest" description="Disordered" evidence="1">
    <location>
        <begin position="1"/>
        <end position="55"/>
    </location>
</feature>
<accession>A0A6J4VD79</accession>
<organism evidence="2">
    <name type="scientific">uncultured Thermomicrobiales bacterium</name>
    <dbReference type="NCBI Taxonomy" id="1645740"/>
    <lineage>
        <taxon>Bacteria</taxon>
        <taxon>Pseudomonadati</taxon>
        <taxon>Thermomicrobiota</taxon>
        <taxon>Thermomicrobia</taxon>
        <taxon>Thermomicrobiales</taxon>
        <taxon>environmental samples</taxon>
    </lineage>
</organism>
<feature type="non-terminal residue" evidence="2">
    <location>
        <position position="55"/>
    </location>
</feature>
<proteinExistence type="predicted"/>
<name>A0A6J4VD79_9BACT</name>
<dbReference type="AlphaFoldDB" id="A0A6J4VD79"/>
<evidence type="ECO:0000256" key="1">
    <source>
        <dbReference type="SAM" id="MobiDB-lite"/>
    </source>
</evidence>
<reference evidence="2" key="1">
    <citation type="submission" date="2020-02" db="EMBL/GenBank/DDBJ databases">
        <authorList>
            <person name="Meier V. D."/>
        </authorList>
    </citation>
    <scope>NUCLEOTIDE SEQUENCE</scope>
    <source>
        <strain evidence="2">AVDCRST_MAG33</strain>
    </source>
</reference>